<dbReference type="EMBL" id="JBIBEG010000003">
    <property type="protein sequence ID" value="MFF5897127.1"/>
    <property type="molecule type" value="Genomic_DNA"/>
</dbReference>
<organism evidence="4 5">
    <name type="scientific">Streptomyces argenteolus</name>
    <dbReference type="NCBI Taxonomy" id="67274"/>
    <lineage>
        <taxon>Bacteria</taxon>
        <taxon>Bacillati</taxon>
        <taxon>Actinomycetota</taxon>
        <taxon>Actinomycetes</taxon>
        <taxon>Kitasatosporales</taxon>
        <taxon>Streptomycetaceae</taxon>
        <taxon>Streptomyces</taxon>
    </lineage>
</organism>
<dbReference type="Gene3D" id="3.40.50.12780">
    <property type="entry name" value="N-terminal domain of ligase-like"/>
    <property type="match status" value="1"/>
</dbReference>
<accession>A0ABW6X666</accession>
<evidence type="ECO:0000256" key="2">
    <source>
        <dbReference type="SAM" id="MobiDB-lite"/>
    </source>
</evidence>
<gene>
    <name evidence="4" type="ORF">ACFY8O_14500</name>
</gene>
<dbReference type="PROSITE" id="PS50075">
    <property type="entry name" value="CARRIER"/>
    <property type="match status" value="1"/>
</dbReference>
<dbReference type="Pfam" id="PF00550">
    <property type="entry name" value="PP-binding"/>
    <property type="match status" value="1"/>
</dbReference>
<dbReference type="InterPro" id="IPR023213">
    <property type="entry name" value="CAT-like_dom_sf"/>
</dbReference>
<dbReference type="PANTHER" id="PTHR45527">
    <property type="entry name" value="NONRIBOSOMAL PEPTIDE SYNTHETASE"/>
    <property type="match status" value="1"/>
</dbReference>
<feature type="domain" description="Carrier" evidence="3">
    <location>
        <begin position="508"/>
        <end position="584"/>
    </location>
</feature>
<dbReference type="SUPFAM" id="SSF47336">
    <property type="entry name" value="ACP-like"/>
    <property type="match status" value="1"/>
</dbReference>
<dbReference type="InterPro" id="IPR001242">
    <property type="entry name" value="Condensation_dom"/>
</dbReference>
<evidence type="ECO:0000256" key="1">
    <source>
        <dbReference type="ARBA" id="ARBA00001957"/>
    </source>
</evidence>
<evidence type="ECO:0000259" key="3">
    <source>
        <dbReference type="PROSITE" id="PS50075"/>
    </source>
</evidence>
<dbReference type="InterPro" id="IPR036736">
    <property type="entry name" value="ACP-like_sf"/>
</dbReference>
<dbReference type="InterPro" id="IPR042099">
    <property type="entry name" value="ANL_N_sf"/>
</dbReference>
<dbReference type="Gene3D" id="3.30.300.30">
    <property type="match status" value="1"/>
</dbReference>
<dbReference type="Proteomes" id="UP001602322">
    <property type="component" value="Unassembled WGS sequence"/>
</dbReference>
<evidence type="ECO:0000313" key="4">
    <source>
        <dbReference type="EMBL" id="MFF5897127.1"/>
    </source>
</evidence>
<dbReference type="InterPro" id="IPR009081">
    <property type="entry name" value="PP-bd_ACP"/>
</dbReference>
<dbReference type="SUPFAM" id="SSF52777">
    <property type="entry name" value="CoA-dependent acyltransferases"/>
    <property type="match status" value="2"/>
</dbReference>
<comment type="cofactor">
    <cofactor evidence="1">
        <name>pantetheine 4'-phosphate</name>
        <dbReference type="ChEBI" id="CHEBI:47942"/>
    </cofactor>
</comment>
<dbReference type="Gene3D" id="3.30.559.30">
    <property type="entry name" value="Nonribosomal peptide synthetase, condensation domain"/>
    <property type="match status" value="1"/>
</dbReference>
<keyword evidence="5" id="KW-1185">Reference proteome</keyword>
<evidence type="ECO:0000313" key="5">
    <source>
        <dbReference type="Proteomes" id="UP001602322"/>
    </source>
</evidence>
<dbReference type="RefSeq" id="WP_387901910.1">
    <property type="nucleotide sequence ID" value="NZ_JBIBEG010000003.1"/>
</dbReference>
<sequence>MSTQDDLARMLHLAGDDRTALLWRGRRTSYAALVHAADTLTDRLLAAGARGTHVMLLGPLCPAYVVGLLAALRSGAVPVPVDAGLTAGRYAWTERVARPSAVLSSDVSPAGHYRGVGDPDEVVLDAATGLAVADAAGPSGRPGPVRHTDPDAGYLIPTSGSTGEPKAVVGSRRGLHAFLRWFTEEFALTPADVCAAVTRTNFDPSLRELLAVLTAGGTLSLPDVDAQLDPEALARHLTAHGATTAFLVPSLARRIGDVLDGTSPDGLGHLRLGFFAGEVLPRRVVDQWTRLAPGAEFVNLYGMTEGTLAQLYRRGIRGTSGLAADGVPVGRPRPGTSVRIDEPGPDGSGEVVVTSSAPALGLLSGEPGPVPGTFRVTAFPAELRTGDTGRLDDAGELVVEGRRGNDLKVSGRRVSYHRFVDEVEGLPGVRQCAVVDRDGPHAFVAVADSAAPAVRTLAATVTHTARSLGLPRPAVHVRGDLPLLRSGKVDRTALAASAGQDAAAEAAGPAPHTGGSVEEQLRALLGYGTGTPSTTPFVDTGLTSLDMMEFVPELNRRFTTGLSVKDLFGLRDVAALAEAVGAARASAEDAPAAQDASAVPTPLPGRVPEGTYPLSERQLAYRALCMADGNADWCNISREIPVDRVLRPAAVQAAVDTLVARHDVLRLALTPDGTRQRHTEASAARCLVRQAPGAASRGAEHRARVQEARVRAVSELIDTGAAPPLRVVTVTGEDTTSVLLVAHHLFVDGLSLDLLARELGDLLHGRDLPGAPSASGYRDYCAATERRAVGDPADAAYWDGLLAGARQVVLPESTGEGATAGELLSRPFGVAATRAANRLATATGVSVFSVVLAAFELAVARTFGLGPLTVVVPVQIRHGAAAGTAGMFTSQLVVRGEGAATVAERAAQFAAQVEAGLAHSSREFDQRAEALGLAGTDCFPLSTVLFNQHPHRRGLRAGDLGDWAPRPLGRALRYQLQGELQMSGGEMALTYYYRRGITADRTDVVDRVHAHVLAALREAGRTPGEH</sequence>
<reference evidence="4 5" key="1">
    <citation type="submission" date="2024-10" db="EMBL/GenBank/DDBJ databases">
        <title>The Natural Products Discovery Center: Release of the First 8490 Sequenced Strains for Exploring Actinobacteria Biosynthetic Diversity.</title>
        <authorList>
            <person name="Kalkreuter E."/>
            <person name="Kautsar S.A."/>
            <person name="Yang D."/>
            <person name="Bader C.D."/>
            <person name="Teijaro C.N."/>
            <person name="Fluegel L."/>
            <person name="Davis C.M."/>
            <person name="Simpson J.R."/>
            <person name="Lauterbach L."/>
            <person name="Steele A.D."/>
            <person name="Gui C."/>
            <person name="Meng S."/>
            <person name="Li G."/>
            <person name="Viehrig K."/>
            <person name="Ye F."/>
            <person name="Su P."/>
            <person name="Kiefer A.F."/>
            <person name="Nichols A."/>
            <person name="Cepeda A.J."/>
            <person name="Yan W."/>
            <person name="Fan B."/>
            <person name="Jiang Y."/>
            <person name="Adhikari A."/>
            <person name="Zheng C.-J."/>
            <person name="Schuster L."/>
            <person name="Cowan T.M."/>
            <person name="Smanski M.J."/>
            <person name="Chevrette M.G."/>
            <person name="De Carvalho L.P.S."/>
            <person name="Shen B."/>
        </authorList>
    </citation>
    <scope>NUCLEOTIDE SEQUENCE [LARGE SCALE GENOMIC DNA]</scope>
    <source>
        <strain evidence="4 5">NPDC012540</strain>
    </source>
</reference>
<name>A0ABW6X666_9ACTN</name>
<dbReference type="PROSITE" id="PS00455">
    <property type="entry name" value="AMP_BINDING"/>
    <property type="match status" value="1"/>
</dbReference>
<protein>
    <submittedName>
        <fullName evidence="4">AMP-binding protein</fullName>
    </submittedName>
</protein>
<dbReference type="InterPro" id="IPR000873">
    <property type="entry name" value="AMP-dep_synth/lig_dom"/>
</dbReference>
<dbReference type="Pfam" id="PF00668">
    <property type="entry name" value="Condensation"/>
    <property type="match status" value="1"/>
</dbReference>
<dbReference type="InterPro" id="IPR045851">
    <property type="entry name" value="AMP-bd_C_sf"/>
</dbReference>
<dbReference type="Pfam" id="PF00501">
    <property type="entry name" value="AMP-binding"/>
    <property type="match status" value="1"/>
</dbReference>
<dbReference type="Gene3D" id="1.10.1200.10">
    <property type="entry name" value="ACP-like"/>
    <property type="match status" value="1"/>
</dbReference>
<feature type="region of interest" description="Disordered" evidence="2">
    <location>
        <begin position="323"/>
        <end position="349"/>
    </location>
</feature>
<dbReference type="SUPFAM" id="SSF56801">
    <property type="entry name" value="Acetyl-CoA synthetase-like"/>
    <property type="match status" value="1"/>
</dbReference>
<proteinExistence type="predicted"/>
<dbReference type="InterPro" id="IPR020845">
    <property type="entry name" value="AMP-binding_CS"/>
</dbReference>
<dbReference type="Gene3D" id="3.30.559.10">
    <property type="entry name" value="Chloramphenicol acetyltransferase-like domain"/>
    <property type="match status" value="1"/>
</dbReference>
<dbReference type="PANTHER" id="PTHR45527:SF1">
    <property type="entry name" value="FATTY ACID SYNTHASE"/>
    <property type="match status" value="1"/>
</dbReference>
<comment type="caution">
    <text evidence="4">The sequence shown here is derived from an EMBL/GenBank/DDBJ whole genome shotgun (WGS) entry which is preliminary data.</text>
</comment>